<dbReference type="PANTHER" id="PTHR22916">
    <property type="entry name" value="GLYCOSYLTRANSFERASE"/>
    <property type="match status" value="1"/>
</dbReference>
<feature type="domain" description="Glycosyltransferase 2-like" evidence="3">
    <location>
        <begin position="3"/>
        <end position="133"/>
    </location>
</feature>
<accession>A0A285RVF8</accession>
<gene>
    <name evidence="4" type="ORF">SAMN02910411_1436</name>
</gene>
<organism evidence="4 5">
    <name type="scientific">Pseudobutyrivibrio ruminis DSM 9787</name>
    <dbReference type="NCBI Taxonomy" id="1123011"/>
    <lineage>
        <taxon>Bacteria</taxon>
        <taxon>Bacillati</taxon>
        <taxon>Bacillota</taxon>
        <taxon>Clostridia</taxon>
        <taxon>Lachnospirales</taxon>
        <taxon>Lachnospiraceae</taxon>
        <taxon>Pseudobutyrivibrio</taxon>
    </lineage>
</organism>
<reference evidence="4 5" key="1">
    <citation type="submission" date="2017-08" db="EMBL/GenBank/DDBJ databases">
        <authorList>
            <person name="de Groot N.N."/>
        </authorList>
    </citation>
    <scope>NUCLEOTIDE SEQUENCE [LARGE SCALE GENOMIC DNA]</scope>
    <source>
        <strain evidence="4 5">DSM 9787</strain>
    </source>
</reference>
<dbReference type="PANTHER" id="PTHR22916:SF51">
    <property type="entry name" value="GLYCOSYLTRANSFERASE EPSH-RELATED"/>
    <property type="match status" value="1"/>
</dbReference>
<protein>
    <submittedName>
        <fullName evidence="4">Glycosyltransferase involved in cell wall bisynthesis</fullName>
    </submittedName>
</protein>
<dbReference type="InterPro" id="IPR001173">
    <property type="entry name" value="Glyco_trans_2-like"/>
</dbReference>
<evidence type="ECO:0000256" key="2">
    <source>
        <dbReference type="ARBA" id="ARBA00022679"/>
    </source>
</evidence>
<name>A0A285RVF8_9FIRM</name>
<dbReference type="AlphaFoldDB" id="A0A285RVF8"/>
<sequence length="350" mass="41265">MISVIIPVYNCEKYIERCVESIIVQKSANVDLEIVLVDDGSKDNSYNVCVEMKKRYHDSVVLVHKDNGGVSSARNAGMDAAHGEYYFFADSDDVVTEKALESLTTLTSKEAQLYMGEVRICGTKRQILYTKKASYTKEEFIYEMMTEPSTELLASGVWGKLFLASIISKNKIRFDERYQNGEDGLFFADYLKYVSRVEVFDGEFPVYKLYRYDAGERESAVSYFYPDLFEFFVLHREMLYRMLYDSKGINLKEVHQHYINDLIILLVRAFAFPEFFNEKVLLEILKKLLRNEMLKRASRDYERKLRGSSILIPFGLRHNCKYILYWQLRRRGKQYRKRRYSGEKLRSIFR</sequence>
<dbReference type="RefSeq" id="WP_097075974.1">
    <property type="nucleotide sequence ID" value="NZ_OBMR01000004.1"/>
</dbReference>
<dbReference type="Pfam" id="PF00535">
    <property type="entry name" value="Glycos_transf_2"/>
    <property type="match status" value="1"/>
</dbReference>
<dbReference type="SUPFAM" id="SSF53448">
    <property type="entry name" value="Nucleotide-diphospho-sugar transferases"/>
    <property type="match status" value="1"/>
</dbReference>
<evidence type="ECO:0000313" key="4">
    <source>
        <dbReference type="EMBL" id="SOB98389.1"/>
    </source>
</evidence>
<keyword evidence="1" id="KW-0328">Glycosyltransferase</keyword>
<evidence type="ECO:0000259" key="3">
    <source>
        <dbReference type="Pfam" id="PF00535"/>
    </source>
</evidence>
<dbReference type="CDD" id="cd00761">
    <property type="entry name" value="Glyco_tranf_GTA_type"/>
    <property type="match status" value="1"/>
</dbReference>
<dbReference type="Gene3D" id="3.90.550.10">
    <property type="entry name" value="Spore Coat Polysaccharide Biosynthesis Protein SpsA, Chain A"/>
    <property type="match status" value="1"/>
</dbReference>
<dbReference type="InterPro" id="IPR029044">
    <property type="entry name" value="Nucleotide-diphossugar_trans"/>
</dbReference>
<evidence type="ECO:0000313" key="5">
    <source>
        <dbReference type="Proteomes" id="UP000219563"/>
    </source>
</evidence>
<dbReference type="EMBL" id="OBMR01000004">
    <property type="protein sequence ID" value="SOB98389.1"/>
    <property type="molecule type" value="Genomic_DNA"/>
</dbReference>
<keyword evidence="2 4" id="KW-0808">Transferase</keyword>
<dbReference type="Proteomes" id="UP000219563">
    <property type="component" value="Unassembled WGS sequence"/>
</dbReference>
<evidence type="ECO:0000256" key="1">
    <source>
        <dbReference type="ARBA" id="ARBA00022676"/>
    </source>
</evidence>
<dbReference type="GO" id="GO:0016757">
    <property type="term" value="F:glycosyltransferase activity"/>
    <property type="evidence" value="ECO:0007669"/>
    <property type="project" value="UniProtKB-KW"/>
</dbReference>
<proteinExistence type="predicted"/>